<dbReference type="PROSITE" id="PS00041">
    <property type="entry name" value="HTH_ARAC_FAMILY_1"/>
    <property type="match status" value="1"/>
</dbReference>
<sequence>MSFQPTYMRHVYSGFEPSQAFDIVYGGTFEHRLLSSKLATMEHQRLNLGDLRLESGCYDFPVVAQGSMPKDAVCIGFMADGSHVTRYNTALIGEEDIQIYPPGVELLYHASGSSRWVNFTVSEDRLQQVALARNGRSLKMSKHTAHSVRLCRGGRDVLTVLADDAMAVARRLEASGGMAPDLVAAMGESIVNRYVDALLDAEPASKSGRSSAAQRHHSLIAACERLAISGAGSDITVVEIARRSGYTLRSLELIFRRSVGMTPGRWFMNVRLNGALRDLIACTADRTVSDTAIKWGFRHLSRFSHYYRQAFGESPSDTLKRGRAGSRE</sequence>
<evidence type="ECO:0000256" key="2">
    <source>
        <dbReference type="ARBA" id="ARBA00023125"/>
    </source>
</evidence>
<dbReference type="InterPro" id="IPR018062">
    <property type="entry name" value="HTH_AraC-typ_CS"/>
</dbReference>
<dbReference type="PANTHER" id="PTHR46796">
    <property type="entry name" value="HTH-TYPE TRANSCRIPTIONAL ACTIVATOR RHAS-RELATED"/>
    <property type="match status" value="1"/>
</dbReference>
<dbReference type="GO" id="GO:0003700">
    <property type="term" value="F:DNA-binding transcription factor activity"/>
    <property type="evidence" value="ECO:0007669"/>
    <property type="project" value="InterPro"/>
</dbReference>
<dbReference type="InterPro" id="IPR050204">
    <property type="entry name" value="AraC_XylS_family_regulators"/>
</dbReference>
<dbReference type="Proteomes" id="UP000494108">
    <property type="component" value="Unassembled WGS sequence"/>
</dbReference>
<dbReference type="EMBL" id="CADIJX010000003">
    <property type="protein sequence ID" value="CAB3652765.1"/>
    <property type="molecule type" value="Genomic_DNA"/>
</dbReference>
<dbReference type="GO" id="GO:0043565">
    <property type="term" value="F:sequence-specific DNA binding"/>
    <property type="evidence" value="ECO:0007669"/>
    <property type="project" value="InterPro"/>
</dbReference>
<dbReference type="AlphaFoldDB" id="A0A6S6Z3P9"/>
<evidence type="ECO:0000313" key="6">
    <source>
        <dbReference type="Proteomes" id="UP000494108"/>
    </source>
</evidence>
<evidence type="ECO:0000259" key="4">
    <source>
        <dbReference type="PROSITE" id="PS01124"/>
    </source>
</evidence>
<dbReference type="SMART" id="SM00342">
    <property type="entry name" value="HTH_ARAC"/>
    <property type="match status" value="1"/>
</dbReference>
<protein>
    <recommendedName>
        <fullName evidence="4">HTH araC/xylS-type domain-containing protein</fullName>
    </recommendedName>
</protein>
<reference evidence="5 6" key="1">
    <citation type="submission" date="2020-04" db="EMBL/GenBank/DDBJ databases">
        <authorList>
            <person name="De Canck E."/>
        </authorList>
    </citation>
    <scope>NUCLEOTIDE SEQUENCE [LARGE SCALE GENOMIC DNA]</scope>
    <source>
        <strain evidence="5 6">LMG 3431</strain>
    </source>
</reference>
<keyword evidence="3" id="KW-0804">Transcription</keyword>
<dbReference type="Gene3D" id="1.10.10.60">
    <property type="entry name" value="Homeodomain-like"/>
    <property type="match status" value="2"/>
</dbReference>
<dbReference type="InterPro" id="IPR009057">
    <property type="entry name" value="Homeodomain-like_sf"/>
</dbReference>
<organism evidence="5 6">
    <name type="scientific">Achromobacter pestifer</name>
    <dbReference type="NCBI Taxonomy" id="1353889"/>
    <lineage>
        <taxon>Bacteria</taxon>
        <taxon>Pseudomonadati</taxon>
        <taxon>Pseudomonadota</taxon>
        <taxon>Betaproteobacteria</taxon>
        <taxon>Burkholderiales</taxon>
        <taxon>Alcaligenaceae</taxon>
        <taxon>Achromobacter</taxon>
    </lineage>
</organism>
<dbReference type="PROSITE" id="PS01124">
    <property type="entry name" value="HTH_ARAC_FAMILY_2"/>
    <property type="match status" value="1"/>
</dbReference>
<gene>
    <name evidence="5" type="ORF">LMG3431_02938</name>
</gene>
<dbReference type="SUPFAM" id="SSF46689">
    <property type="entry name" value="Homeodomain-like"/>
    <property type="match status" value="2"/>
</dbReference>
<keyword evidence="2" id="KW-0238">DNA-binding</keyword>
<dbReference type="Pfam" id="PF12833">
    <property type="entry name" value="HTH_18"/>
    <property type="match status" value="1"/>
</dbReference>
<keyword evidence="1" id="KW-0805">Transcription regulation</keyword>
<evidence type="ECO:0000256" key="3">
    <source>
        <dbReference type="ARBA" id="ARBA00023163"/>
    </source>
</evidence>
<dbReference type="PANTHER" id="PTHR46796:SF12">
    <property type="entry name" value="HTH-TYPE DNA-BINDING TRANSCRIPTIONAL ACTIVATOR EUTR"/>
    <property type="match status" value="1"/>
</dbReference>
<keyword evidence="6" id="KW-1185">Reference proteome</keyword>
<evidence type="ECO:0000256" key="1">
    <source>
        <dbReference type="ARBA" id="ARBA00023015"/>
    </source>
</evidence>
<dbReference type="InterPro" id="IPR018060">
    <property type="entry name" value="HTH_AraC"/>
</dbReference>
<feature type="domain" description="HTH araC/xylS-type" evidence="4">
    <location>
        <begin position="233"/>
        <end position="321"/>
    </location>
</feature>
<evidence type="ECO:0000313" key="5">
    <source>
        <dbReference type="EMBL" id="CAB3652765.1"/>
    </source>
</evidence>
<proteinExistence type="predicted"/>
<accession>A0A6S6Z3P9</accession>
<name>A0A6S6Z3P9_9BURK</name>